<dbReference type="AlphaFoldDB" id="A0A2W5FLY7"/>
<organism evidence="2 3">
    <name type="scientific">Roseateles depolymerans</name>
    <dbReference type="NCBI Taxonomy" id="76731"/>
    <lineage>
        <taxon>Bacteria</taxon>
        <taxon>Pseudomonadati</taxon>
        <taxon>Pseudomonadota</taxon>
        <taxon>Betaproteobacteria</taxon>
        <taxon>Burkholderiales</taxon>
        <taxon>Sphaerotilaceae</taxon>
        <taxon>Roseateles</taxon>
    </lineage>
</organism>
<protein>
    <recommendedName>
        <fullName evidence="1">SnoaL-like domain-containing protein</fullName>
    </recommendedName>
</protein>
<accession>A0A2W5FLY7</accession>
<feature type="domain" description="SnoaL-like" evidence="1">
    <location>
        <begin position="36"/>
        <end position="129"/>
    </location>
</feature>
<gene>
    <name evidence="2" type="ORF">DI603_07005</name>
</gene>
<dbReference type="EMBL" id="QFOD01000005">
    <property type="protein sequence ID" value="PZP33946.1"/>
    <property type="molecule type" value="Genomic_DNA"/>
</dbReference>
<dbReference type="Pfam" id="PF12680">
    <property type="entry name" value="SnoaL_2"/>
    <property type="match status" value="1"/>
</dbReference>
<reference evidence="2 3" key="1">
    <citation type="submission" date="2017-08" db="EMBL/GenBank/DDBJ databases">
        <title>Infants hospitalized years apart are colonized by the same room-sourced microbial strains.</title>
        <authorList>
            <person name="Brooks B."/>
            <person name="Olm M.R."/>
            <person name="Firek B.A."/>
            <person name="Baker R."/>
            <person name="Thomas B.C."/>
            <person name="Morowitz M.J."/>
            <person name="Banfield J.F."/>
        </authorList>
    </citation>
    <scope>NUCLEOTIDE SEQUENCE [LARGE SCALE GENOMIC DNA]</scope>
    <source>
        <strain evidence="2">S2_012_000_R2_81</strain>
    </source>
</reference>
<proteinExistence type="predicted"/>
<dbReference type="Proteomes" id="UP000249633">
    <property type="component" value="Unassembled WGS sequence"/>
</dbReference>
<sequence length="152" mass="16558">MATFTASAQSVTAPAASTASKVAKTHKQVTGSKAIVVAYLDAVFNQRNLAKAETYWAGNMIQHNPSMPNGLGVLRDFISSNGPSPTYEPGLVMEEGNLVMIHGRYRNWFGKTMIAVDIFRLENGKVVEHWDVMQEEVPAEKSANGNAMFPAK</sequence>
<evidence type="ECO:0000313" key="3">
    <source>
        <dbReference type="Proteomes" id="UP000249633"/>
    </source>
</evidence>
<evidence type="ECO:0000259" key="1">
    <source>
        <dbReference type="Pfam" id="PF12680"/>
    </source>
</evidence>
<dbReference type="InterPro" id="IPR037401">
    <property type="entry name" value="SnoaL-like"/>
</dbReference>
<dbReference type="SUPFAM" id="SSF54427">
    <property type="entry name" value="NTF2-like"/>
    <property type="match status" value="1"/>
</dbReference>
<evidence type="ECO:0000313" key="2">
    <source>
        <dbReference type="EMBL" id="PZP33946.1"/>
    </source>
</evidence>
<comment type="caution">
    <text evidence="2">The sequence shown here is derived from an EMBL/GenBank/DDBJ whole genome shotgun (WGS) entry which is preliminary data.</text>
</comment>
<name>A0A2W5FLY7_9BURK</name>
<dbReference type="InterPro" id="IPR032710">
    <property type="entry name" value="NTF2-like_dom_sf"/>
</dbReference>
<dbReference type="Gene3D" id="3.10.450.50">
    <property type="match status" value="1"/>
</dbReference>